<keyword evidence="3" id="KW-1185">Reference proteome</keyword>
<dbReference type="PATRIC" id="fig|1423724.4.peg.1650"/>
<sequence length="123" mass="13552">MSIFSTVLIFIVALEAFYIMGLEMFASDEKLHQVFGMSEEFVKMPDTRTLMANQGLYNGFIGAGLLLSRFVLPANAQYAGSLMFVIFVIIAAVYGWLSAKNPRILLAQGTPAILALLSLLIFH</sequence>
<accession>A0A0R1U1W3</accession>
<keyword evidence="1" id="KW-0812">Transmembrane</keyword>
<organism evidence="2 3">
    <name type="scientific">Ligilactobacillus apodemi DSM 16634 = JCM 16172</name>
    <dbReference type="NCBI Taxonomy" id="1423724"/>
    <lineage>
        <taxon>Bacteria</taxon>
        <taxon>Bacillati</taxon>
        <taxon>Bacillota</taxon>
        <taxon>Bacilli</taxon>
        <taxon>Lactobacillales</taxon>
        <taxon>Lactobacillaceae</taxon>
        <taxon>Ligilactobacillus</taxon>
    </lineage>
</organism>
<dbReference type="InterPro" id="IPR009732">
    <property type="entry name" value="DUF1304"/>
</dbReference>
<feature type="transmembrane region" description="Helical" evidence="1">
    <location>
        <begin position="78"/>
        <end position="97"/>
    </location>
</feature>
<dbReference type="STRING" id="1423724.FC32_GL001585"/>
<dbReference type="OrthoDB" id="9803832at2"/>
<feature type="transmembrane region" description="Helical" evidence="1">
    <location>
        <begin position="6"/>
        <end position="26"/>
    </location>
</feature>
<protein>
    <recommendedName>
        <fullName evidence="4">Integral membrane protein</fullName>
    </recommendedName>
</protein>
<dbReference type="AlphaFoldDB" id="A0A0R1U1W3"/>
<feature type="transmembrane region" description="Helical" evidence="1">
    <location>
        <begin position="104"/>
        <end position="122"/>
    </location>
</feature>
<keyword evidence="1" id="KW-1133">Transmembrane helix</keyword>
<dbReference type="PANTHER" id="PTHR38446:SF1">
    <property type="entry name" value="BLL0914 PROTEIN"/>
    <property type="match status" value="1"/>
</dbReference>
<dbReference type="PANTHER" id="PTHR38446">
    <property type="entry name" value="BLL0914 PROTEIN"/>
    <property type="match status" value="1"/>
</dbReference>
<evidence type="ECO:0000256" key="1">
    <source>
        <dbReference type="SAM" id="Phobius"/>
    </source>
</evidence>
<evidence type="ECO:0000313" key="2">
    <source>
        <dbReference type="EMBL" id="KRL87361.1"/>
    </source>
</evidence>
<dbReference type="eggNOG" id="COG3759">
    <property type="taxonomic scope" value="Bacteria"/>
</dbReference>
<feature type="transmembrane region" description="Helical" evidence="1">
    <location>
        <begin position="55"/>
        <end position="72"/>
    </location>
</feature>
<keyword evidence="1" id="KW-0472">Membrane</keyword>
<name>A0A0R1U1W3_9LACO</name>
<gene>
    <name evidence="2" type="ORF">FC32_GL001585</name>
</gene>
<dbReference type="EMBL" id="AZFT01000002">
    <property type="protein sequence ID" value="KRL87361.1"/>
    <property type="molecule type" value="Genomic_DNA"/>
</dbReference>
<reference evidence="2 3" key="1">
    <citation type="journal article" date="2015" name="Genome Announc.">
        <title>Expanding the biotechnology potential of lactobacilli through comparative genomics of 213 strains and associated genera.</title>
        <authorList>
            <person name="Sun Z."/>
            <person name="Harris H.M."/>
            <person name="McCann A."/>
            <person name="Guo C."/>
            <person name="Argimon S."/>
            <person name="Zhang W."/>
            <person name="Yang X."/>
            <person name="Jeffery I.B."/>
            <person name="Cooney J.C."/>
            <person name="Kagawa T.F."/>
            <person name="Liu W."/>
            <person name="Song Y."/>
            <person name="Salvetti E."/>
            <person name="Wrobel A."/>
            <person name="Rasinkangas P."/>
            <person name="Parkhill J."/>
            <person name="Rea M.C."/>
            <person name="O'Sullivan O."/>
            <person name="Ritari J."/>
            <person name="Douillard F.P."/>
            <person name="Paul Ross R."/>
            <person name="Yang R."/>
            <person name="Briner A.E."/>
            <person name="Felis G.E."/>
            <person name="de Vos W.M."/>
            <person name="Barrangou R."/>
            <person name="Klaenhammer T.R."/>
            <person name="Caufield P.W."/>
            <person name="Cui Y."/>
            <person name="Zhang H."/>
            <person name="O'Toole P.W."/>
        </authorList>
    </citation>
    <scope>NUCLEOTIDE SEQUENCE [LARGE SCALE GENOMIC DNA]</scope>
    <source>
        <strain evidence="2 3">DSM 16634</strain>
    </source>
</reference>
<dbReference type="Proteomes" id="UP000051324">
    <property type="component" value="Unassembled WGS sequence"/>
</dbReference>
<proteinExistence type="predicted"/>
<dbReference type="RefSeq" id="WP_025087267.1">
    <property type="nucleotide sequence ID" value="NZ_AZFT01000002.1"/>
</dbReference>
<evidence type="ECO:0000313" key="3">
    <source>
        <dbReference type="Proteomes" id="UP000051324"/>
    </source>
</evidence>
<evidence type="ECO:0008006" key="4">
    <source>
        <dbReference type="Google" id="ProtNLM"/>
    </source>
</evidence>
<dbReference type="Pfam" id="PF06993">
    <property type="entry name" value="DUF1304"/>
    <property type="match status" value="1"/>
</dbReference>
<comment type="caution">
    <text evidence="2">The sequence shown here is derived from an EMBL/GenBank/DDBJ whole genome shotgun (WGS) entry which is preliminary data.</text>
</comment>